<dbReference type="GO" id="GO:0006424">
    <property type="term" value="P:glutamyl-tRNA aminoacylation"/>
    <property type="evidence" value="ECO:0007669"/>
    <property type="project" value="TreeGrafter"/>
</dbReference>
<keyword evidence="7" id="KW-0648">Protein biosynthesis</keyword>
<evidence type="ECO:0000256" key="3">
    <source>
        <dbReference type="ARBA" id="ARBA00022741"/>
    </source>
</evidence>
<evidence type="ECO:0000313" key="9">
    <source>
        <dbReference type="EMBL" id="QPC43299.1"/>
    </source>
</evidence>
<dbReference type="PRINTS" id="PR00987">
    <property type="entry name" value="TRNASYNTHGLU"/>
</dbReference>
<evidence type="ECO:0000256" key="6">
    <source>
        <dbReference type="ARBA" id="ARBA00023146"/>
    </source>
</evidence>
<keyword evidence="10" id="KW-1185">Reference proteome</keyword>
<dbReference type="KEGG" id="kmn:HW532_11695"/>
<evidence type="ECO:0000256" key="4">
    <source>
        <dbReference type="ARBA" id="ARBA00022833"/>
    </source>
</evidence>
<evidence type="ECO:0000313" key="10">
    <source>
        <dbReference type="Proteomes" id="UP000593594"/>
    </source>
</evidence>
<comment type="similarity">
    <text evidence="7">Belongs to the class-I aminoacyl-tRNA synthetase family.</text>
</comment>
<dbReference type="PANTHER" id="PTHR43311">
    <property type="entry name" value="GLUTAMATE--TRNA LIGASE"/>
    <property type="match status" value="1"/>
</dbReference>
<dbReference type="PROSITE" id="PS00178">
    <property type="entry name" value="AA_TRNA_LIGASE_I"/>
    <property type="match status" value="1"/>
</dbReference>
<evidence type="ECO:0000256" key="1">
    <source>
        <dbReference type="ARBA" id="ARBA00022598"/>
    </source>
</evidence>
<dbReference type="Pfam" id="PF00749">
    <property type="entry name" value="tRNA-synt_1c"/>
    <property type="match status" value="1"/>
</dbReference>
<evidence type="ECO:0000256" key="2">
    <source>
        <dbReference type="ARBA" id="ARBA00022723"/>
    </source>
</evidence>
<accession>A0A7S8C4L5</accession>
<dbReference type="Gene3D" id="3.40.50.620">
    <property type="entry name" value="HUPs"/>
    <property type="match status" value="1"/>
</dbReference>
<dbReference type="PANTHER" id="PTHR43311:SF1">
    <property type="entry name" value="GLUTAMYL-Q TRNA(ASP) SYNTHETASE"/>
    <property type="match status" value="1"/>
</dbReference>
<keyword evidence="2" id="KW-0479">Metal-binding</keyword>
<dbReference type="EC" id="6.1.1.-" evidence="9"/>
<dbReference type="AlphaFoldDB" id="A0A7S8C4L5"/>
<keyword evidence="1 7" id="KW-0436">Ligase</keyword>
<feature type="domain" description="Glutamyl/glutaminyl-tRNA synthetase class Ib catalytic" evidence="8">
    <location>
        <begin position="6"/>
        <end position="286"/>
    </location>
</feature>
<dbReference type="InterPro" id="IPR001412">
    <property type="entry name" value="aa-tRNA-synth_I_CS"/>
</dbReference>
<name>A0A7S8C4L5_9HYPH</name>
<organism evidence="9 10">
    <name type="scientific">Kaustia mangrovi</name>
    <dbReference type="NCBI Taxonomy" id="2593653"/>
    <lineage>
        <taxon>Bacteria</taxon>
        <taxon>Pseudomonadati</taxon>
        <taxon>Pseudomonadota</taxon>
        <taxon>Alphaproteobacteria</taxon>
        <taxon>Hyphomicrobiales</taxon>
        <taxon>Parvibaculaceae</taxon>
        <taxon>Kaustia</taxon>
    </lineage>
</organism>
<evidence type="ECO:0000259" key="8">
    <source>
        <dbReference type="Pfam" id="PF00749"/>
    </source>
</evidence>
<gene>
    <name evidence="9" type="primary">gluQRS</name>
    <name evidence="9" type="ORF">HW532_11695</name>
</gene>
<keyword evidence="3 7" id="KW-0547">Nucleotide-binding</keyword>
<keyword evidence="4" id="KW-0862">Zinc</keyword>
<dbReference type="InterPro" id="IPR014729">
    <property type="entry name" value="Rossmann-like_a/b/a_fold"/>
</dbReference>
<dbReference type="GO" id="GO:0005524">
    <property type="term" value="F:ATP binding"/>
    <property type="evidence" value="ECO:0007669"/>
    <property type="project" value="UniProtKB-KW"/>
</dbReference>
<dbReference type="Proteomes" id="UP000593594">
    <property type="component" value="Chromosome"/>
</dbReference>
<dbReference type="RefSeq" id="WP_213160660.1">
    <property type="nucleotide sequence ID" value="NZ_CP058214.1"/>
</dbReference>
<protein>
    <submittedName>
        <fullName evidence="9">tRNA glutamyl-Q(34) synthetase GluQRS</fullName>
        <ecNumber evidence="9">6.1.1.-</ecNumber>
    </submittedName>
</protein>
<dbReference type="SUPFAM" id="SSF52374">
    <property type="entry name" value="Nucleotidylyl transferase"/>
    <property type="match status" value="1"/>
</dbReference>
<evidence type="ECO:0000256" key="7">
    <source>
        <dbReference type="RuleBase" id="RU363037"/>
    </source>
</evidence>
<dbReference type="EMBL" id="CP058214">
    <property type="protein sequence ID" value="QPC43299.1"/>
    <property type="molecule type" value="Genomic_DNA"/>
</dbReference>
<proteinExistence type="inferred from homology"/>
<sequence>MNRVPRFRFAPSPNGELHLGHAYSALFTAEAAREAEGRFILRVEDIDFLRCRAALVDRMLEDLAWLGLSSQEPVRYQSKTMGAYRTALSRLSALGLLYPCFATRQEIREAVGDDPGHPRDPEGMPIYPGLHKHMAPHERQRLMDEGRPYALRLDMERAIAMAERKAGGPITFREYGTGPAGEEGELPVNPARWGDVVLGRKDIGVSYHIAVVVDDAAQAITHVTRGQDLFHATDIHRLLQVLLDLPEPVYRHHELIGDETGRKLSKSAGDRSLRALREAGVTAEEIRELLGFARQTVR</sequence>
<reference evidence="9 10" key="1">
    <citation type="submission" date="2020-06" db="EMBL/GenBank/DDBJ databases">
        <title>Genome sequence of 2 isolates from Red Sea Mangroves.</title>
        <authorList>
            <person name="Sefrji F."/>
            <person name="Michoud G."/>
            <person name="Merlino G."/>
            <person name="Daffonchio D."/>
        </authorList>
    </citation>
    <scope>NUCLEOTIDE SEQUENCE [LARGE SCALE GENOMIC DNA]</scope>
    <source>
        <strain evidence="9 10">R1DC25</strain>
    </source>
</reference>
<dbReference type="GO" id="GO:0004818">
    <property type="term" value="F:glutamate-tRNA ligase activity"/>
    <property type="evidence" value="ECO:0007669"/>
    <property type="project" value="TreeGrafter"/>
</dbReference>
<dbReference type="GO" id="GO:0005829">
    <property type="term" value="C:cytosol"/>
    <property type="evidence" value="ECO:0007669"/>
    <property type="project" value="TreeGrafter"/>
</dbReference>
<dbReference type="InterPro" id="IPR020058">
    <property type="entry name" value="Glu/Gln-tRNA-synth_Ib_cat-dom"/>
</dbReference>
<dbReference type="InterPro" id="IPR049940">
    <property type="entry name" value="GluQ/Sye"/>
</dbReference>
<dbReference type="NCBIfam" id="NF004315">
    <property type="entry name" value="PRK05710.1-4"/>
    <property type="match status" value="1"/>
</dbReference>
<keyword evidence="6 7" id="KW-0030">Aminoacyl-tRNA synthetase</keyword>
<keyword evidence="5 7" id="KW-0067">ATP-binding</keyword>
<dbReference type="InterPro" id="IPR000924">
    <property type="entry name" value="Glu/Gln-tRNA-synth"/>
</dbReference>
<evidence type="ECO:0000256" key="5">
    <source>
        <dbReference type="ARBA" id="ARBA00022840"/>
    </source>
</evidence>